<dbReference type="SUPFAM" id="SSF49785">
    <property type="entry name" value="Galactose-binding domain-like"/>
    <property type="match status" value="1"/>
</dbReference>
<gene>
    <name evidence="1" type="ORF">TRFO_25014</name>
</gene>
<name>A0A1J4K660_9EUKA</name>
<dbReference type="Proteomes" id="UP000179807">
    <property type="component" value="Unassembled WGS sequence"/>
</dbReference>
<protein>
    <submittedName>
        <fullName evidence="1">Uncharacterized protein</fullName>
    </submittedName>
</protein>
<keyword evidence="2" id="KW-1185">Reference proteome</keyword>
<dbReference type="EMBL" id="MLAK01000712">
    <property type="protein sequence ID" value="OHT06903.1"/>
    <property type="molecule type" value="Genomic_DNA"/>
</dbReference>
<comment type="caution">
    <text evidence="1">The sequence shown here is derived from an EMBL/GenBank/DDBJ whole genome shotgun (WGS) entry which is preliminary data.</text>
</comment>
<dbReference type="AlphaFoldDB" id="A0A1J4K660"/>
<sequence length="290" mass="32481">MSEEVLQRFKEIDGKLSTGELTNEEAVAAIKELDFNLLTLDDIEVVEDAEWIPDDLYIEIFRSWTKNQEHNINQICSYLIMHSSIGQDQMMSFIDSVFRPSSSLSLIVENIISKLATGGGVRPYENPVTLGLITASSPNEMPLAKFKLFNLFSDNPSDCFQSTPKPNASFKFSFPPYMKIQPASYTITLPPEKPGPKTWVLQGSNNDTDWTDIADETNSQALGQKGATATFQIEKKLGPFSSFQFINKDLTWAGNQTIALSGFDLSGEVHLVSNRKYEDELIEEDSEEIL</sequence>
<proteinExistence type="predicted"/>
<evidence type="ECO:0000313" key="2">
    <source>
        <dbReference type="Proteomes" id="UP000179807"/>
    </source>
</evidence>
<evidence type="ECO:0000313" key="1">
    <source>
        <dbReference type="EMBL" id="OHT06903.1"/>
    </source>
</evidence>
<dbReference type="RefSeq" id="XP_068360039.1">
    <property type="nucleotide sequence ID" value="XM_068504080.1"/>
</dbReference>
<dbReference type="InterPro" id="IPR008979">
    <property type="entry name" value="Galactose-bd-like_sf"/>
</dbReference>
<reference evidence="1" key="1">
    <citation type="submission" date="2016-10" db="EMBL/GenBank/DDBJ databases">
        <authorList>
            <person name="Benchimol M."/>
            <person name="Almeida L.G."/>
            <person name="Vasconcelos A.T."/>
            <person name="Perreira-Neves A."/>
            <person name="Rosa I.A."/>
            <person name="Tasca T."/>
            <person name="Bogo M.R."/>
            <person name="de Souza W."/>
        </authorList>
    </citation>
    <scope>NUCLEOTIDE SEQUENCE [LARGE SCALE GENOMIC DNA]</scope>
    <source>
        <strain evidence="1">K</strain>
    </source>
</reference>
<accession>A0A1J4K660</accession>
<organism evidence="1 2">
    <name type="scientific">Tritrichomonas foetus</name>
    <dbReference type="NCBI Taxonomy" id="1144522"/>
    <lineage>
        <taxon>Eukaryota</taxon>
        <taxon>Metamonada</taxon>
        <taxon>Parabasalia</taxon>
        <taxon>Tritrichomonadida</taxon>
        <taxon>Tritrichomonadidae</taxon>
        <taxon>Tritrichomonas</taxon>
    </lineage>
</organism>
<dbReference type="OrthoDB" id="10563812at2759"/>
<dbReference type="VEuPathDB" id="TrichDB:TRFO_25014"/>
<dbReference type="GeneID" id="94838784"/>